<dbReference type="OrthoDB" id="10685577at2759"/>
<evidence type="ECO:0000256" key="1">
    <source>
        <dbReference type="SAM" id="MobiDB-lite"/>
    </source>
</evidence>
<dbReference type="AlphaFoldDB" id="A0A8H6XSE1"/>
<evidence type="ECO:0000313" key="3">
    <source>
        <dbReference type="Proteomes" id="UP000620124"/>
    </source>
</evidence>
<gene>
    <name evidence="2" type="ORF">MVEN_01610400</name>
</gene>
<dbReference type="Proteomes" id="UP000620124">
    <property type="component" value="Unassembled WGS sequence"/>
</dbReference>
<organism evidence="2 3">
    <name type="scientific">Mycena venus</name>
    <dbReference type="NCBI Taxonomy" id="2733690"/>
    <lineage>
        <taxon>Eukaryota</taxon>
        <taxon>Fungi</taxon>
        <taxon>Dikarya</taxon>
        <taxon>Basidiomycota</taxon>
        <taxon>Agaricomycotina</taxon>
        <taxon>Agaricomycetes</taxon>
        <taxon>Agaricomycetidae</taxon>
        <taxon>Agaricales</taxon>
        <taxon>Marasmiineae</taxon>
        <taxon>Mycenaceae</taxon>
        <taxon>Mycena</taxon>
    </lineage>
</organism>
<accession>A0A8H6XSE1</accession>
<name>A0A8H6XSE1_9AGAR</name>
<keyword evidence="3" id="KW-1185">Reference proteome</keyword>
<proteinExistence type="predicted"/>
<dbReference type="EMBL" id="JACAZI010000013">
    <property type="protein sequence ID" value="KAF7345884.1"/>
    <property type="molecule type" value="Genomic_DNA"/>
</dbReference>
<protein>
    <submittedName>
        <fullName evidence="2">Uncharacterized protein</fullName>
    </submittedName>
</protein>
<evidence type="ECO:0000313" key="2">
    <source>
        <dbReference type="EMBL" id="KAF7345884.1"/>
    </source>
</evidence>
<reference evidence="2" key="1">
    <citation type="submission" date="2020-05" db="EMBL/GenBank/DDBJ databases">
        <title>Mycena genomes resolve the evolution of fungal bioluminescence.</title>
        <authorList>
            <person name="Tsai I.J."/>
        </authorList>
    </citation>
    <scope>NUCLEOTIDE SEQUENCE</scope>
    <source>
        <strain evidence="2">CCC161011</strain>
    </source>
</reference>
<comment type="caution">
    <text evidence="2">The sequence shown here is derived from an EMBL/GenBank/DDBJ whole genome shotgun (WGS) entry which is preliminary data.</text>
</comment>
<sequence length="274" mass="30066">MATISQSASPWVVTDIYGGILPVEPYSAVSPRESVSYNADRFIYASVGRIGSLRRPASVPSPHRHASSHSRWRRVWDRAREEGSAVGLGVSGEWEEREMWERGKMTSRRWSGWTTYDEKGAVVRPIQAPRLLITALSTESSSSEHRRQRLLRALRCVRRGIARFPPAPSAATHPHLFCVLLARAFPVLASFSHGLCAVRGRALRGRRSPGGTKREGEAARHLRGSLIVPPILYSSRGAALTEHHERTGMGGGSEGDESGCATLSGCRRPGPHHP</sequence>
<feature type="region of interest" description="Disordered" evidence="1">
    <location>
        <begin position="244"/>
        <end position="274"/>
    </location>
</feature>